<dbReference type="Proteomes" id="UP000297998">
    <property type="component" value="Unassembled WGS sequence"/>
</dbReference>
<dbReference type="AlphaFoldDB" id="A0A4Z1BR53"/>
<dbReference type="SUPFAM" id="SSF48371">
    <property type="entry name" value="ARM repeat"/>
    <property type="match status" value="1"/>
</dbReference>
<keyword evidence="3" id="KW-1185">Reference proteome</keyword>
<gene>
    <name evidence="2" type="ORF">E4J94_00180</name>
</gene>
<comment type="caution">
    <text evidence="2">The sequence shown here is derived from an EMBL/GenBank/DDBJ whole genome shotgun (WGS) entry which is preliminary data.</text>
</comment>
<proteinExistence type="predicted"/>
<dbReference type="OrthoDB" id="278248at2"/>
<dbReference type="InterPro" id="IPR043782">
    <property type="entry name" value="DUF5724"/>
</dbReference>
<dbReference type="InterPro" id="IPR011989">
    <property type="entry name" value="ARM-like"/>
</dbReference>
<dbReference type="Gene3D" id="1.25.10.10">
    <property type="entry name" value="Leucine-rich Repeat Variant"/>
    <property type="match status" value="1"/>
</dbReference>
<accession>A0A4Z1BR53</accession>
<evidence type="ECO:0000313" key="2">
    <source>
        <dbReference type="EMBL" id="TGN30030.1"/>
    </source>
</evidence>
<dbReference type="Pfam" id="PF18991">
    <property type="entry name" value="DUF5724"/>
    <property type="match status" value="1"/>
</dbReference>
<name>A0A4Z1BR53_9FLAO</name>
<feature type="domain" description="DUF5724" evidence="1">
    <location>
        <begin position="3"/>
        <end position="100"/>
    </location>
</feature>
<evidence type="ECO:0000259" key="1">
    <source>
        <dbReference type="Pfam" id="PF18991"/>
    </source>
</evidence>
<reference evidence="2 3" key="1">
    <citation type="submission" date="2019-03" db="EMBL/GenBank/DDBJ databases">
        <title>Empedobacter tilapiae sp. nov., isolated from an intestine of Nile tilapia Oreochromis niloticus.</title>
        <authorList>
            <person name="Kim Y.-O."/>
            <person name="Yoon J.-H."/>
        </authorList>
    </citation>
    <scope>NUCLEOTIDE SEQUENCE [LARGE SCALE GENOMIC DNA]</scope>
    <source>
        <strain evidence="2 3">MRS2</strain>
    </source>
</reference>
<dbReference type="InterPro" id="IPR016024">
    <property type="entry name" value="ARM-type_fold"/>
</dbReference>
<organism evidence="2 3">
    <name type="scientific">Empedobacter tilapiae</name>
    <dbReference type="NCBI Taxonomy" id="2491114"/>
    <lineage>
        <taxon>Bacteria</taxon>
        <taxon>Pseudomonadati</taxon>
        <taxon>Bacteroidota</taxon>
        <taxon>Flavobacteriia</taxon>
        <taxon>Flavobacteriales</taxon>
        <taxon>Weeksellaceae</taxon>
        <taxon>Empedobacter</taxon>
    </lineage>
</organism>
<protein>
    <recommendedName>
        <fullName evidence="1">DUF5724 domain-containing protein</fullName>
    </recommendedName>
</protein>
<dbReference type="RefSeq" id="WP_135833900.1">
    <property type="nucleotide sequence ID" value="NZ_SRPE01000001.1"/>
</dbReference>
<evidence type="ECO:0000313" key="3">
    <source>
        <dbReference type="Proteomes" id="UP000297998"/>
    </source>
</evidence>
<sequence>MSKLNWSDEKLISRLINYKTDKSRWQTIRILRSRPSQDLFEKCVELINSNDKKKKIIGIDILAQLGKDKKPFRKETLKIYFELLNSETNENVLFSILSGISFNEKELNKKQINKICSFQNSNSDLIKQGIVNALGFIENEKAIDVLIKFSKDKANHIRSWATFYIGQVDFDNEYIREALWNRVNDKHQETRMEAIIGLAKRKDNRVLEIINQELTKDDFGSMLFEAILETENKDFIPILQKELNESKNIETINPDWVKGLEECINDLQKL</sequence>
<dbReference type="EMBL" id="SRPE01000001">
    <property type="protein sequence ID" value="TGN30030.1"/>
    <property type="molecule type" value="Genomic_DNA"/>
</dbReference>